<dbReference type="FunCoup" id="A8N2E9">
    <property type="interactions" value="287"/>
</dbReference>
<evidence type="ECO:0000256" key="4">
    <source>
        <dbReference type="ARBA" id="ARBA00022840"/>
    </source>
</evidence>
<dbReference type="GO" id="GO:0004828">
    <property type="term" value="F:serine-tRNA ligase activity"/>
    <property type="evidence" value="ECO:0007669"/>
    <property type="project" value="UniProtKB-EC"/>
</dbReference>
<keyword evidence="12" id="KW-1185">Reference proteome</keyword>
<dbReference type="GO" id="GO:0006434">
    <property type="term" value="P:seryl-tRNA aminoacylation"/>
    <property type="evidence" value="ECO:0007669"/>
    <property type="project" value="InterPro"/>
</dbReference>
<feature type="compositionally biased region" description="Low complexity" evidence="9">
    <location>
        <begin position="33"/>
        <end position="44"/>
    </location>
</feature>
<dbReference type="InterPro" id="IPR015866">
    <property type="entry name" value="Ser-tRNA-synth_1_N"/>
</dbReference>
<feature type="coiled-coil region" evidence="8">
    <location>
        <begin position="149"/>
        <end position="190"/>
    </location>
</feature>
<proteinExistence type="predicted"/>
<dbReference type="UniPathway" id="UPA00906">
    <property type="reaction ID" value="UER00895"/>
</dbReference>
<dbReference type="PRINTS" id="PR00981">
    <property type="entry name" value="TRNASYNTHSER"/>
</dbReference>
<evidence type="ECO:0000256" key="6">
    <source>
        <dbReference type="ARBA" id="ARBA00031113"/>
    </source>
</evidence>
<dbReference type="PANTHER" id="PTHR11778">
    <property type="entry name" value="SERYL-TRNA SYNTHETASE"/>
    <property type="match status" value="1"/>
</dbReference>
<evidence type="ECO:0000256" key="7">
    <source>
        <dbReference type="ARBA" id="ARBA00034892"/>
    </source>
</evidence>
<evidence type="ECO:0000256" key="3">
    <source>
        <dbReference type="ARBA" id="ARBA00022741"/>
    </source>
</evidence>
<dbReference type="Gene3D" id="1.10.287.40">
    <property type="entry name" value="Serine-tRNA synthetase, tRNA binding domain"/>
    <property type="match status" value="1"/>
</dbReference>
<dbReference type="HOGENOM" id="CLU_023797_4_3_1"/>
<evidence type="ECO:0000259" key="10">
    <source>
        <dbReference type="PROSITE" id="PS50862"/>
    </source>
</evidence>
<dbReference type="InterPro" id="IPR006195">
    <property type="entry name" value="aa-tRNA-synth_II"/>
</dbReference>
<dbReference type="EC" id="6.1.1.11" evidence="1"/>
<dbReference type="eggNOG" id="KOG2509">
    <property type="taxonomic scope" value="Eukaryota"/>
</dbReference>
<comment type="caution">
    <text evidence="11">The sequence shown here is derived from an EMBL/GenBank/DDBJ whole genome shotgun (WGS) entry which is preliminary data.</text>
</comment>
<sequence length="535" mass="59852">MDGEEDESYRNASRHNTRRRFGFNGPDNRQRASTSPATTFWSSSSSGISQMLRKGLGSAVGRALHISSRAKSTASSSKLVSELPPPRLDYKSIAENVDAKIHNAQIRAAPIPQEDIRTVSKLYNEAKEVSKQLNFQRHQQSQIGERIRKAANEEERAKAKQEAAALKQQVHELQASLQQLEQTYQAYALHIPNDTHPQSPVGPEPSAVTLEVCRPNTEPADPKRDHVAIAKELDLLDLESGATVTGSSWYFLKNEAALLEMALSNYSMAVAIKHGFTPVTTPDVVRSDVAVRCGFQPRDQAASHMYHLTKNHETAPQLILSGTAEIPLAGMFANKVYQQAELPLKYVGIGHAFRQEAGARSADTRGLYRVHQFTKVELFAVTDAEGSEEMMEKMKDIQIEILRDLNLSFRVLDMPTEELGASAYRKYDIEAWMPGRGTWGEVTSLSNCTDYQSRRLHIRYRPQLKDKDAGDSRLPFAHTLNGTGAAIPRLIVALLENGARFSEDGKVEKLQLPSVLEPFWPPMMKDRICWQTREY</sequence>
<feature type="domain" description="Aminoacyl-transfer RNA synthetases class-II family profile" evidence="10">
    <location>
        <begin position="273"/>
        <end position="513"/>
    </location>
</feature>
<dbReference type="InterPro" id="IPR010978">
    <property type="entry name" value="tRNA-bd_arm"/>
</dbReference>
<evidence type="ECO:0000313" key="11">
    <source>
        <dbReference type="EMBL" id="EAU92757.2"/>
    </source>
</evidence>
<dbReference type="InterPro" id="IPR045864">
    <property type="entry name" value="aa-tRNA-synth_II/BPL/LPL"/>
</dbReference>
<dbReference type="SUPFAM" id="SSF46589">
    <property type="entry name" value="tRNA-binding arm"/>
    <property type="match status" value="1"/>
</dbReference>
<dbReference type="GO" id="GO:0005524">
    <property type="term" value="F:ATP binding"/>
    <property type="evidence" value="ECO:0007669"/>
    <property type="project" value="UniProtKB-KW"/>
</dbReference>
<keyword evidence="2" id="KW-0436">Ligase</keyword>
<evidence type="ECO:0000256" key="1">
    <source>
        <dbReference type="ARBA" id="ARBA00012840"/>
    </source>
</evidence>
<dbReference type="VEuPathDB" id="FungiDB:CC1G_01802"/>
<feature type="compositionally biased region" description="Basic residues" evidence="9">
    <location>
        <begin position="12"/>
        <end position="21"/>
    </location>
</feature>
<dbReference type="Proteomes" id="UP000001861">
    <property type="component" value="Unassembled WGS sequence"/>
</dbReference>
<dbReference type="Pfam" id="PF02403">
    <property type="entry name" value="Seryl_tRNA_N"/>
    <property type="match status" value="1"/>
</dbReference>
<dbReference type="OrthoDB" id="10264585at2759"/>
<feature type="region of interest" description="Disordered" evidence="9">
    <location>
        <begin position="1"/>
        <end position="44"/>
    </location>
</feature>
<evidence type="ECO:0000256" key="8">
    <source>
        <dbReference type="SAM" id="Coils"/>
    </source>
</evidence>
<organism evidence="11 12">
    <name type="scientific">Coprinopsis cinerea (strain Okayama-7 / 130 / ATCC MYA-4618 / FGSC 9003)</name>
    <name type="common">Inky cap fungus</name>
    <name type="synonym">Hormographiella aspergillata</name>
    <dbReference type="NCBI Taxonomy" id="240176"/>
    <lineage>
        <taxon>Eukaryota</taxon>
        <taxon>Fungi</taxon>
        <taxon>Dikarya</taxon>
        <taxon>Basidiomycota</taxon>
        <taxon>Agaricomycotina</taxon>
        <taxon>Agaricomycetes</taxon>
        <taxon>Agaricomycetidae</taxon>
        <taxon>Agaricales</taxon>
        <taxon>Agaricineae</taxon>
        <taxon>Psathyrellaceae</taxon>
        <taxon>Coprinopsis</taxon>
    </lineage>
</organism>
<keyword evidence="4" id="KW-0067">ATP-binding</keyword>
<dbReference type="Gene3D" id="3.30.930.10">
    <property type="entry name" value="Bira Bifunctional Protein, Domain 2"/>
    <property type="match status" value="1"/>
</dbReference>
<evidence type="ECO:0000313" key="12">
    <source>
        <dbReference type="Proteomes" id="UP000001861"/>
    </source>
</evidence>
<dbReference type="OMA" id="EQNCIDR"/>
<dbReference type="Pfam" id="PF00587">
    <property type="entry name" value="tRNA-synt_2b"/>
    <property type="match status" value="1"/>
</dbReference>
<dbReference type="SUPFAM" id="SSF55681">
    <property type="entry name" value="Class II aaRS and biotin synthetases"/>
    <property type="match status" value="1"/>
</dbReference>
<gene>
    <name evidence="11" type="ORF">CC1G_01802</name>
</gene>
<reference evidence="11 12" key="1">
    <citation type="journal article" date="2010" name="Proc. Natl. Acad. Sci. U.S.A.">
        <title>Insights into evolution of multicellular fungi from the assembled chromosomes of the mushroom Coprinopsis cinerea (Coprinus cinereus).</title>
        <authorList>
            <person name="Stajich J.E."/>
            <person name="Wilke S.K."/>
            <person name="Ahren D."/>
            <person name="Au C.H."/>
            <person name="Birren B.W."/>
            <person name="Borodovsky M."/>
            <person name="Burns C."/>
            <person name="Canback B."/>
            <person name="Casselton L.A."/>
            <person name="Cheng C.K."/>
            <person name="Deng J."/>
            <person name="Dietrich F.S."/>
            <person name="Fargo D.C."/>
            <person name="Farman M.L."/>
            <person name="Gathman A.C."/>
            <person name="Goldberg J."/>
            <person name="Guigo R."/>
            <person name="Hoegger P.J."/>
            <person name="Hooker J.B."/>
            <person name="Huggins A."/>
            <person name="James T.Y."/>
            <person name="Kamada T."/>
            <person name="Kilaru S."/>
            <person name="Kodira C."/>
            <person name="Kues U."/>
            <person name="Kupfer D."/>
            <person name="Kwan H.S."/>
            <person name="Lomsadze A."/>
            <person name="Li W."/>
            <person name="Lilly W.W."/>
            <person name="Ma L.J."/>
            <person name="Mackey A.J."/>
            <person name="Manning G."/>
            <person name="Martin F."/>
            <person name="Muraguchi H."/>
            <person name="Natvig D.O."/>
            <person name="Palmerini H."/>
            <person name="Ramesh M.A."/>
            <person name="Rehmeyer C.J."/>
            <person name="Roe B.A."/>
            <person name="Shenoy N."/>
            <person name="Stanke M."/>
            <person name="Ter-Hovhannisyan V."/>
            <person name="Tunlid A."/>
            <person name="Velagapudi R."/>
            <person name="Vision T.J."/>
            <person name="Zeng Q."/>
            <person name="Zolan M.E."/>
            <person name="Pukkila P.J."/>
        </authorList>
    </citation>
    <scope>NUCLEOTIDE SEQUENCE [LARGE SCALE GENOMIC DNA]</scope>
    <source>
        <strain evidence="12">Okayama-7 / 130 / ATCC MYA-4618 / FGSC 9003</strain>
    </source>
</reference>
<keyword evidence="8" id="KW-0175">Coiled coil</keyword>
<keyword evidence="5" id="KW-0030">Aminoacyl-tRNA synthetase</keyword>
<dbReference type="InParanoid" id="A8N2E9"/>
<dbReference type="STRING" id="240176.A8N2E9"/>
<evidence type="ECO:0000256" key="5">
    <source>
        <dbReference type="ARBA" id="ARBA00023146"/>
    </source>
</evidence>
<name>A8N2E9_COPC7</name>
<dbReference type="InterPro" id="IPR002314">
    <property type="entry name" value="aa-tRNA-synt_IIb"/>
</dbReference>
<dbReference type="InterPro" id="IPR002317">
    <property type="entry name" value="Ser-tRNA-ligase_type_1"/>
</dbReference>
<dbReference type="AlphaFoldDB" id="A8N2E9"/>
<dbReference type="EMBL" id="AACS02000001">
    <property type="protein sequence ID" value="EAU92757.2"/>
    <property type="molecule type" value="Genomic_DNA"/>
</dbReference>
<evidence type="ECO:0000256" key="9">
    <source>
        <dbReference type="SAM" id="MobiDB-lite"/>
    </source>
</evidence>
<keyword evidence="3" id="KW-0547">Nucleotide-binding</keyword>
<dbReference type="PROSITE" id="PS50862">
    <property type="entry name" value="AA_TRNA_LIGASE_II"/>
    <property type="match status" value="1"/>
</dbReference>
<dbReference type="InterPro" id="IPR042103">
    <property type="entry name" value="SerRS_1_N_sf"/>
</dbReference>
<protein>
    <recommendedName>
        <fullName evidence="1">serine--tRNA ligase</fullName>
        <ecNumber evidence="1">6.1.1.11</ecNumber>
    </recommendedName>
    <alternativeName>
        <fullName evidence="6">Seryl-tRNA synthetase</fullName>
    </alternativeName>
    <alternativeName>
        <fullName evidence="7">Seryl-tRNA(Ser) synthetase</fullName>
    </alternativeName>
</protein>
<dbReference type="GeneID" id="6005548"/>
<evidence type="ECO:0000256" key="2">
    <source>
        <dbReference type="ARBA" id="ARBA00022598"/>
    </source>
</evidence>
<accession>A8N2E9</accession>
<dbReference type="RefSeq" id="XP_001829122.2">
    <property type="nucleotide sequence ID" value="XM_001829070.2"/>
</dbReference>
<dbReference type="KEGG" id="cci:CC1G_01802"/>
<dbReference type="NCBIfam" id="TIGR00414">
    <property type="entry name" value="serS"/>
    <property type="match status" value="1"/>
</dbReference>